<proteinExistence type="predicted"/>
<evidence type="ECO:0000256" key="3">
    <source>
        <dbReference type="SAM" id="SignalP"/>
    </source>
</evidence>
<name>A0ABP9S6B0_9GAMM</name>
<reference evidence="5" key="1">
    <citation type="journal article" date="2019" name="Int. J. Syst. Evol. Microbiol.">
        <title>The Global Catalogue of Microorganisms (GCM) 10K type strain sequencing project: providing services to taxonomists for standard genome sequencing and annotation.</title>
        <authorList>
            <consortium name="The Broad Institute Genomics Platform"/>
            <consortium name="The Broad Institute Genome Sequencing Center for Infectious Disease"/>
            <person name="Wu L."/>
            <person name="Ma J."/>
        </authorList>
    </citation>
    <scope>NUCLEOTIDE SEQUENCE [LARGE SCALE GENOMIC DNA]</scope>
    <source>
        <strain evidence="5">JCM 18720</strain>
    </source>
</reference>
<organism evidence="4 5">
    <name type="scientific">Ferrimonas gelatinilytica</name>
    <dbReference type="NCBI Taxonomy" id="1255257"/>
    <lineage>
        <taxon>Bacteria</taxon>
        <taxon>Pseudomonadati</taxon>
        <taxon>Pseudomonadota</taxon>
        <taxon>Gammaproteobacteria</taxon>
        <taxon>Alteromonadales</taxon>
        <taxon>Ferrimonadaceae</taxon>
        <taxon>Ferrimonas</taxon>
    </lineage>
</organism>
<feature type="compositionally biased region" description="Polar residues" evidence="2">
    <location>
        <begin position="335"/>
        <end position="345"/>
    </location>
</feature>
<dbReference type="InterPro" id="IPR020011">
    <property type="entry name" value="FimV_C"/>
</dbReference>
<keyword evidence="1" id="KW-0175">Coiled coil</keyword>
<keyword evidence="5" id="KW-1185">Reference proteome</keyword>
<feature type="compositionally biased region" description="Acidic residues" evidence="2">
    <location>
        <begin position="303"/>
        <end position="319"/>
    </location>
</feature>
<evidence type="ECO:0000256" key="1">
    <source>
        <dbReference type="SAM" id="Coils"/>
    </source>
</evidence>
<feature type="region of interest" description="Disordered" evidence="2">
    <location>
        <begin position="303"/>
        <end position="360"/>
    </location>
</feature>
<evidence type="ECO:0000256" key="2">
    <source>
        <dbReference type="SAM" id="MobiDB-lite"/>
    </source>
</evidence>
<feature type="coiled-coil region" evidence="1">
    <location>
        <begin position="137"/>
        <end position="227"/>
    </location>
</feature>
<dbReference type="NCBIfam" id="TIGR03505">
    <property type="entry name" value="FimV_core"/>
    <property type="match status" value="1"/>
</dbReference>
<feature type="signal peptide" evidence="3">
    <location>
        <begin position="1"/>
        <end position="27"/>
    </location>
</feature>
<protein>
    <recommendedName>
        <fullName evidence="6">Pilus assembly protein FimV</fullName>
    </recommendedName>
</protein>
<dbReference type="Gene3D" id="1.20.58.2200">
    <property type="match status" value="1"/>
</dbReference>
<dbReference type="EMBL" id="BAABLF010000009">
    <property type="protein sequence ID" value="GAA5190937.1"/>
    <property type="molecule type" value="Genomic_DNA"/>
</dbReference>
<keyword evidence="3" id="KW-0732">Signal</keyword>
<feature type="chain" id="PRO_5046887426" description="Pilus assembly protein FimV" evidence="3">
    <location>
        <begin position="28"/>
        <end position="590"/>
    </location>
</feature>
<gene>
    <name evidence="4" type="ORF">GCM10025772_16700</name>
</gene>
<feature type="compositionally biased region" description="Acidic residues" evidence="2">
    <location>
        <begin position="425"/>
        <end position="435"/>
    </location>
</feature>
<feature type="compositionally biased region" description="Polar residues" evidence="2">
    <location>
        <begin position="400"/>
        <end position="409"/>
    </location>
</feature>
<evidence type="ECO:0008006" key="6">
    <source>
        <dbReference type="Google" id="ProtNLM"/>
    </source>
</evidence>
<dbReference type="InterPro" id="IPR020012">
    <property type="entry name" value="LysM_FimV"/>
</dbReference>
<evidence type="ECO:0000313" key="4">
    <source>
        <dbReference type="EMBL" id="GAA5190937.1"/>
    </source>
</evidence>
<dbReference type="NCBIfam" id="TIGR03504">
    <property type="entry name" value="FimV_Cterm"/>
    <property type="match status" value="1"/>
</dbReference>
<dbReference type="InterPro" id="IPR038440">
    <property type="entry name" value="FimV_C_sf"/>
</dbReference>
<accession>A0ABP9S6B0</accession>
<comment type="caution">
    <text evidence="4">The sequence shown here is derived from an EMBL/GenBank/DDBJ whole genome shotgun (WGS) entry which is preliminary data.</text>
</comment>
<sequence length="590" mass="64352">MGMTNKTLTRASRIAALGGALVLTSLAAQTLTEEAQVSEVAEQPLAQYGPTTRTDTLWRIANQVRPDSEVTIYQVMQALYNANPHAFTSSNFNSLERNRTLTIPAKSVMLSQPATEAMAKARQHDQSWKSVSAADIAESLSTKVDQLTQSNAELNERLAAAQAQVTQQAELRQRLREELAVKSEEANFLREENTQLKSQVVALENELNLLRSALDDQQGANRDLAQELDAQLNVAESPVMDAVVNEPAVTDAVVNEPTTANSASPWSAFLADPMKVAPLAAVPLALLLAVLLFWRRRSQSEEESSAFVEEDQESVEQEEAYATSADRVELPLTEPSAQTPSTNVQEPVATERESEANLTEVQPKPFEAIEETAVAEVSQSVEMHSATEANEPVDEEEKNTSSPPQQFSSDLPAWDQPAAWANESDQVEAEVDETELSPLARDAKSAELLTMEFDGDLGEARHQPQGADEKREVQEEIDFDELLSGMESAPATADAPIGGQKQSADYIDIDELLKESDLSFVEDAGDDERESMIAMPETPMNEVGVSAKLDLARAYIEIDDKDSARALLKEVSAEGSDGQRGEAQTLLNQL</sequence>
<evidence type="ECO:0000313" key="5">
    <source>
        <dbReference type="Proteomes" id="UP001501600"/>
    </source>
</evidence>
<dbReference type="Proteomes" id="UP001501600">
    <property type="component" value="Unassembled WGS sequence"/>
</dbReference>
<feature type="region of interest" description="Disordered" evidence="2">
    <location>
        <begin position="376"/>
        <end position="441"/>
    </location>
</feature>